<evidence type="ECO:0000256" key="1">
    <source>
        <dbReference type="SAM" id="MobiDB-lite"/>
    </source>
</evidence>
<evidence type="ECO:0000313" key="3">
    <source>
        <dbReference type="Proteomes" id="UP000027142"/>
    </source>
</evidence>
<dbReference type="PATRIC" id="fig|1246626.3.peg.1317"/>
<dbReference type="RefSeq" id="WP_166740298.1">
    <property type="nucleotide sequence ID" value="NZ_CP003923.1"/>
</dbReference>
<protein>
    <submittedName>
        <fullName evidence="2">Uncharacterized protein</fullName>
    </submittedName>
</protein>
<evidence type="ECO:0000313" key="2">
    <source>
        <dbReference type="EMBL" id="AIC93911.1"/>
    </source>
</evidence>
<organism evidence="2 3">
    <name type="scientific">Shouchella lehensis G1</name>
    <dbReference type="NCBI Taxonomy" id="1246626"/>
    <lineage>
        <taxon>Bacteria</taxon>
        <taxon>Bacillati</taxon>
        <taxon>Bacillota</taxon>
        <taxon>Bacilli</taxon>
        <taxon>Bacillales</taxon>
        <taxon>Bacillaceae</taxon>
        <taxon>Shouchella</taxon>
    </lineage>
</organism>
<dbReference type="KEGG" id="ble:BleG1_1328"/>
<proteinExistence type="predicted"/>
<dbReference type="EMBL" id="CP003923">
    <property type="protein sequence ID" value="AIC93911.1"/>
    <property type="molecule type" value="Genomic_DNA"/>
</dbReference>
<dbReference type="eggNOG" id="ENOG5030DFV">
    <property type="taxonomic scope" value="Bacteria"/>
</dbReference>
<dbReference type="AlphaFoldDB" id="A0A060LRL9"/>
<name>A0A060LRL9_9BACI</name>
<sequence length="50" mass="5858">MKERKDLDSRKEYELDIDRYVNEGLHGGRVDPHSGGKIEEDMPITKEKQD</sequence>
<keyword evidence="3" id="KW-1185">Reference proteome</keyword>
<dbReference type="STRING" id="1246626.BleG1_1328"/>
<accession>A0A060LRL9</accession>
<feature type="region of interest" description="Disordered" evidence="1">
    <location>
        <begin position="24"/>
        <end position="50"/>
    </location>
</feature>
<reference evidence="2 3" key="1">
    <citation type="journal article" date="2014" name="Gene">
        <title>A comparative genomic analysis of the alkalitolerant soil bacterium Bacillus lehensis G1.</title>
        <authorList>
            <person name="Noor Y.M."/>
            <person name="Samsulrizal N.H."/>
            <person name="Jema'on N.A."/>
            <person name="Low K.O."/>
            <person name="Ramli A.N."/>
            <person name="Alias N.I."/>
            <person name="Damis S.I."/>
            <person name="Fuzi S.F."/>
            <person name="Isa M.N."/>
            <person name="Murad A.M."/>
            <person name="Raih M.F."/>
            <person name="Bakar F.D."/>
            <person name="Najimudin N."/>
            <person name="Mahadi N.M."/>
            <person name="Illias R.M."/>
        </authorList>
    </citation>
    <scope>NUCLEOTIDE SEQUENCE [LARGE SCALE GENOMIC DNA]</scope>
    <source>
        <strain evidence="2 3">G1</strain>
    </source>
</reference>
<dbReference type="HOGENOM" id="CLU_3114614_0_0_9"/>
<dbReference type="Proteomes" id="UP000027142">
    <property type="component" value="Chromosome"/>
</dbReference>
<gene>
    <name evidence="2" type="ORF">BleG1_1328</name>
</gene>